<evidence type="ECO:0000259" key="2">
    <source>
        <dbReference type="Pfam" id="PF01636"/>
    </source>
</evidence>
<dbReference type="InterPro" id="IPR050249">
    <property type="entry name" value="Pseudomonas-type_ThrB"/>
</dbReference>
<accession>A0ABV4GWG4</accession>
<comment type="similarity">
    <text evidence="1">Belongs to the pseudomonas-type ThrB family.</text>
</comment>
<name>A0ABV4GWG4_9ACTN</name>
<dbReference type="Gene3D" id="3.30.200.20">
    <property type="entry name" value="Phosphorylase Kinase, domain 1"/>
    <property type="match status" value="1"/>
</dbReference>
<evidence type="ECO:0000313" key="3">
    <source>
        <dbReference type="EMBL" id="MEZ0163650.1"/>
    </source>
</evidence>
<feature type="domain" description="Aminoglycoside phosphotransferase" evidence="2">
    <location>
        <begin position="35"/>
        <end position="276"/>
    </location>
</feature>
<dbReference type="InterPro" id="IPR002575">
    <property type="entry name" value="Aminoglycoside_PTrfase"/>
</dbReference>
<dbReference type="PANTHER" id="PTHR21064">
    <property type="entry name" value="AMINOGLYCOSIDE PHOSPHOTRANSFERASE DOMAIN-CONTAINING PROTEIN-RELATED"/>
    <property type="match status" value="1"/>
</dbReference>
<sequence length="338" mass="36620">MAVLDENNSVPLARQALPAYGLPADAPLTFIKLRENCVFRVDTDRGSFALRLHRPGYRSVAEVATEVALVHHLAQEGLPVPHVEATLTGELHATARHEGLEVQVDLQRWIESDGNLDAVEEAVRGTSTLEPVVFARIGALAARLHDVAERREHPPTGHRTAWDAKGLVGPDSLWGDPRGLPGLTAAQADLVGRAAEHVGATLSRHEQVPANYGFIHADLTPENLLHTGENLVLIDFDDCGEGWYLFDLATVLFFYLSHPRAGEFRAALLEGYAARRPLTAQDAELFEVLLLARGLTYLGWAATRSETETAAFLVAEVLPSVLALAAARCPDVVAPAAR</sequence>
<reference evidence="3 4" key="1">
    <citation type="submission" date="2024-07" db="EMBL/GenBank/DDBJ databases">
        <authorList>
            <person name="Thanompreechachai J."/>
            <person name="Duangmal K."/>
        </authorList>
    </citation>
    <scope>NUCLEOTIDE SEQUENCE [LARGE SCALE GENOMIC DNA]</scope>
    <source>
        <strain evidence="3 4">LSe6-4</strain>
    </source>
</reference>
<dbReference type="EMBL" id="JBGFTU010000002">
    <property type="protein sequence ID" value="MEZ0163650.1"/>
    <property type="molecule type" value="Genomic_DNA"/>
</dbReference>
<dbReference type="RefSeq" id="WP_370439901.1">
    <property type="nucleotide sequence ID" value="NZ_JBGFTU010000002.1"/>
</dbReference>
<organism evidence="3 4">
    <name type="scientific">Kineococcus halophytocola</name>
    <dbReference type="NCBI Taxonomy" id="3234027"/>
    <lineage>
        <taxon>Bacteria</taxon>
        <taxon>Bacillati</taxon>
        <taxon>Actinomycetota</taxon>
        <taxon>Actinomycetes</taxon>
        <taxon>Kineosporiales</taxon>
        <taxon>Kineosporiaceae</taxon>
        <taxon>Kineococcus</taxon>
    </lineage>
</organism>
<dbReference type="InterPro" id="IPR011009">
    <property type="entry name" value="Kinase-like_dom_sf"/>
</dbReference>
<dbReference type="Gene3D" id="3.90.1200.10">
    <property type="match status" value="1"/>
</dbReference>
<dbReference type="PANTHER" id="PTHR21064:SF6">
    <property type="entry name" value="AMINOGLYCOSIDE PHOSPHOTRANSFERASE DOMAIN-CONTAINING PROTEIN"/>
    <property type="match status" value="1"/>
</dbReference>
<dbReference type="Pfam" id="PF01636">
    <property type="entry name" value="APH"/>
    <property type="match status" value="1"/>
</dbReference>
<evidence type="ECO:0000313" key="4">
    <source>
        <dbReference type="Proteomes" id="UP001565927"/>
    </source>
</evidence>
<proteinExistence type="inferred from homology"/>
<evidence type="ECO:0000256" key="1">
    <source>
        <dbReference type="ARBA" id="ARBA00038240"/>
    </source>
</evidence>
<gene>
    <name evidence="3" type="ORF">AB2L27_02590</name>
</gene>
<dbReference type="Proteomes" id="UP001565927">
    <property type="component" value="Unassembled WGS sequence"/>
</dbReference>
<comment type="caution">
    <text evidence="3">The sequence shown here is derived from an EMBL/GenBank/DDBJ whole genome shotgun (WGS) entry which is preliminary data.</text>
</comment>
<dbReference type="SUPFAM" id="SSF56112">
    <property type="entry name" value="Protein kinase-like (PK-like)"/>
    <property type="match status" value="1"/>
</dbReference>
<keyword evidence="4" id="KW-1185">Reference proteome</keyword>
<protein>
    <submittedName>
        <fullName evidence="3">Phosphotransferase enzyme family protein</fullName>
    </submittedName>
</protein>